<dbReference type="AlphaFoldDB" id="A0A5P1E458"/>
<dbReference type="Proteomes" id="UP000243459">
    <property type="component" value="Chromosome 10"/>
</dbReference>
<protein>
    <submittedName>
        <fullName evidence="2">Uncharacterized protein</fullName>
    </submittedName>
</protein>
<accession>A0A5P1E458</accession>
<gene>
    <name evidence="2" type="ORF">A4U43_C10F1270</name>
</gene>
<feature type="region of interest" description="Disordered" evidence="1">
    <location>
        <begin position="1"/>
        <end position="115"/>
    </location>
</feature>
<dbReference type="OMA" id="DTSWTAR"/>
<dbReference type="Gramene" id="ONK55816">
    <property type="protein sequence ID" value="ONK55816"/>
    <property type="gene ID" value="A4U43_C10F1270"/>
</dbReference>
<feature type="compositionally biased region" description="Basic and acidic residues" evidence="1">
    <location>
        <begin position="25"/>
        <end position="39"/>
    </location>
</feature>
<feature type="compositionally biased region" description="Low complexity" evidence="1">
    <location>
        <begin position="1"/>
        <end position="17"/>
    </location>
</feature>
<feature type="compositionally biased region" description="Polar residues" evidence="1">
    <location>
        <begin position="199"/>
        <end position="218"/>
    </location>
</feature>
<keyword evidence="3" id="KW-1185">Reference proteome</keyword>
<sequence>MASPSSSRRSPLPRSPLFTSIPELKAGKESSDRRGREARAQVTAVRPEETASCRSLNKCRPSSRDPTSSPPAAARSAATATCPALKAPPLTSSTHPHPQEPRPAPPPRHRRCPHSQWRLEAQELSRKLLESSRQRDEALLEASALRRSVSELERQARPLGVLRLRRQVLPRPRPVGPHKDRAGSARTVPVVSHRGPDSCPNTRSSPLAPNQTGPGRSK</sequence>
<evidence type="ECO:0000256" key="1">
    <source>
        <dbReference type="SAM" id="MobiDB-lite"/>
    </source>
</evidence>
<organism evidence="2 3">
    <name type="scientific">Asparagus officinalis</name>
    <name type="common">Garden asparagus</name>
    <dbReference type="NCBI Taxonomy" id="4686"/>
    <lineage>
        <taxon>Eukaryota</taxon>
        <taxon>Viridiplantae</taxon>
        <taxon>Streptophyta</taxon>
        <taxon>Embryophyta</taxon>
        <taxon>Tracheophyta</taxon>
        <taxon>Spermatophyta</taxon>
        <taxon>Magnoliopsida</taxon>
        <taxon>Liliopsida</taxon>
        <taxon>Asparagales</taxon>
        <taxon>Asparagaceae</taxon>
        <taxon>Asparagoideae</taxon>
        <taxon>Asparagus</taxon>
    </lineage>
</organism>
<dbReference type="EMBL" id="CM007390">
    <property type="protein sequence ID" value="ONK55816.1"/>
    <property type="molecule type" value="Genomic_DNA"/>
</dbReference>
<evidence type="ECO:0000313" key="2">
    <source>
        <dbReference type="EMBL" id="ONK55816.1"/>
    </source>
</evidence>
<proteinExistence type="predicted"/>
<evidence type="ECO:0000313" key="3">
    <source>
        <dbReference type="Proteomes" id="UP000243459"/>
    </source>
</evidence>
<feature type="region of interest" description="Disordered" evidence="1">
    <location>
        <begin position="147"/>
        <end position="218"/>
    </location>
</feature>
<name>A0A5P1E458_ASPOF</name>
<reference evidence="3" key="1">
    <citation type="journal article" date="2017" name="Nat. Commun.">
        <title>The asparagus genome sheds light on the origin and evolution of a young Y chromosome.</title>
        <authorList>
            <person name="Harkess A."/>
            <person name="Zhou J."/>
            <person name="Xu C."/>
            <person name="Bowers J.E."/>
            <person name="Van der Hulst R."/>
            <person name="Ayyampalayam S."/>
            <person name="Mercati F."/>
            <person name="Riccardi P."/>
            <person name="McKain M.R."/>
            <person name="Kakrana A."/>
            <person name="Tang H."/>
            <person name="Ray J."/>
            <person name="Groenendijk J."/>
            <person name="Arikit S."/>
            <person name="Mathioni S.M."/>
            <person name="Nakano M."/>
            <person name="Shan H."/>
            <person name="Telgmann-Rauber A."/>
            <person name="Kanno A."/>
            <person name="Yue Z."/>
            <person name="Chen H."/>
            <person name="Li W."/>
            <person name="Chen Y."/>
            <person name="Xu X."/>
            <person name="Zhang Y."/>
            <person name="Luo S."/>
            <person name="Chen H."/>
            <person name="Gao J."/>
            <person name="Mao Z."/>
            <person name="Pires J.C."/>
            <person name="Luo M."/>
            <person name="Kudrna D."/>
            <person name="Wing R.A."/>
            <person name="Meyers B.C."/>
            <person name="Yi K."/>
            <person name="Kong H."/>
            <person name="Lavrijsen P."/>
            <person name="Sunseri F."/>
            <person name="Falavigna A."/>
            <person name="Ye Y."/>
            <person name="Leebens-Mack J.H."/>
            <person name="Chen G."/>
        </authorList>
    </citation>
    <scope>NUCLEOTIDE SEQUENCE [LARGE SCALE GENOMIC DNA]</scope>
    <source>
        <strain evidence="3">cv. DH0086</strain>
    </source>
</reference>
<feature type="compositionally biased region" description="Low complexity" evidence="1">
    <location>
        <begin position="64"/>
        <end position="84"/>
    </location>
</feature>